<dbReference type="InterPro" id="IPR034138">
    <property type="entry name" value="NOP8_RRM"/>
</dbReference>
<keyword evidence="3" id="KW-0539">Nucleus</keyword>
<dbReference type="AlphaFoldDB" id="A0A445BMX9"/>
<sequence length="205" mass="23151">MTSVSTIVNGALPRTTTVHDPQQWLGPETKRQRSGRVASIVDWRTLKRRNPSPPSSPPFPGRRRRRRPQVVSTAVPRSSNLNPVTRQVLFIFAGFSTRNPGMKGQHNKAVRIFVGGLGESVTKQDLHSLFSSFGNVEAVETIRTKGRSFAYLDFLPSPTDDKSLSRLFSKYNGCVWKGGKLKLEKAKEYYLVRLKREWDEDAMSC</sequence>
<dbReference type="EMBL" id="SDMP01000009">
    <property type="protein sequence ID" value="RYR40043.1"/>
    <property type="molecule type" value="Genomic_DNA"/>
</dbReference>
<feature type="compositionally biased region" description="Pro residues" evidence="5">
    <location>
        <begin position="51"/>
        <end position="60"/>
    </location>
</feature>
<evidence type="ECO:0000313" key="7">
    <source>
        <dbReference type="EMBL" id="RYR40043.1"/>
    </source>
</evidence>
<evidence type="ECO:0000259" key="6">
    <source>
        <dbReference type="PROSITE" id="PS50102"/>
    </source>
</evidence>
<proteinExistence type="predicted"/>
<feature type="domain" description="RRM" evidence="6">
    <location>
        <begin position="110"/>
        <end position="188"/>
    </location>
</feature>
<evidence type="ECO:0000313" key="8">
    <source>
        <dbReference type="Proteomes" id="UP000289738"/>
    </source>
</evidence>
<dbReference type="PANTHER" id="PTHR23099">
    <property type="entry name" value="TRANSCRIPTIONAL REGULATOR"/>
    <property type="match status" value="1"/>
</dbReference>
<evidence type="ECO:0000256" key="1">
    <source>
        <dbReference type="ARBA" id="ARBA00004604"/>
    </source>
</evidence>
<keyword evidence="2 4" id="KW-0694">RNA-binding</keyword>
<dbReference type="InterPro" id="IPR035979">
    <property type="entry name" value="RBD_domain_sf"/>
</dbReference>
<dbReference type="Pfam" id="PF00076">
    <property type="entry name" value="RRM_1"/>
    <property type="match status" value="1"/>
</dbReference>
<comment type="subcellular location">
    <subcellularLocation>
        <location evidence="1">Nucleus</location>
        <location evidence="1">Nucleolus</location>
    </subcellularLocation>
</comment>
<feature type="region of interest" description="Disordered" evidence="5">
    <location>
        <begin position="1"/>
        <end position="78"/>
    </location>
</feature>
<evidence type="ECO:0000256" key="2">
    <source>
        <dbReference type="ARBA" id="ARBA00022884"/>
    </source>
</evidence>
<dbReference type="Gene3D" id="3.30.70.330">
    <property type="match status" value="1"/>
</dbReference>
<dbReference type="SMART" id="SM00360">
    <property type="entry name" value="RRM"/>
    <property type="match status" value="1"/>
</dbReference>
<gene>
    <name evidence="7" type="ORF">Ahy_A09g045708</name>
</gene>
<name>A0A445BMX9_ARAHY</name>
<dbReference type="CDD" id="cd12226">
    <property type="entry name" value="RRM_NOL8"/>
    <property type="match status" value="1"/>
</dbReference>
<dbReference type="PANTHER" id="PTHR23099:SF0">
    <property type="entry name" value="GERM CELL NUCLEAR ACIDIC PROTEIN"/>
    <property type="match status" value="1"/>
</dbReference>
<dbReference type="GO" id="GO:0003723">
    <property type="term" value="F:RNA binding"/>
    <property type="evidence" value="ECO:0007669"/>
    <property type="project" value="UniProtKB-UniRule"/>
</dbReference>
<evidence type="ECO:0000256" key="4">
    <source>
        <dbReference type="PROSITE-ProRule" id="PRU00176"/>
    </source>
</evidence>
<evidence type="ECO:0000256" key="5">
    <source>
        <dbReference type="SAM" id="MobiDB-lite"/>
    </source>
</evidence>
<dbReference type="InterPro" id="IPR000504">
    <property type="entry name" value="RRM_dom"/>
</dbReference>
<accession>A0A445BMX9</accession>
<dbReference type="Proteomes" id="UP000289738">
    <property type="component" value="Chromosome A09"/>
</dbReference>
<evidence type="ECO:0000256" key="3">
    <source>
        <dbReference type="ARBA" id="ARBA00023242"/>
    </source>
</evidence>
<dbReference type="GO" id="GO:0005730">
    <property type="term" value="C:nucleolus"/>
    <property type="evidence" value="ECO:0007669"/>
    <property type="project" value="UniProtKB-SubCell"/>
</dbReference>
<dbReference type="InterPro" id="IPR012677">
    <property type="entry name" value="Nucleotide-bd_a/b_plait_sf"/>
</dbReference>
<protein>
    <recommendedName>
        <fullName evidence="6">RRM domain-containing protein</fullName>
    </recommendedName>
</protein>
<reference evidence="7 8" key="1">
    <citation type="submission" date="2019-01" db="EMBL/GenBank/DDBJ databases">
        <title>Sequencing of cultivated peanut Arachis hypogaea provides insights into genome evolution and oil improvement.</title>
        <authorList>
            <person name="Chen X."/>
        </authorList>
    </citation>
    <scope>NUCLEOTIDE SEQUENCE [LARGE SCALE GENOMIC DNA]</scope>
    <source>
        <strain evidence="8">cv. Fuhuasheng</strain>
        <tissue evidence="7">Leaves</tissue>
    </source>
</reference>
<comment type="caution">
    <text evidence="7">The sequence shown here is derived from an EMBL/GenBank/DDBJ whole genome shotgun (WGS) entry which is preliminary data.</text>
</comment>
<keyword evidence="8" id="KW-1185">Reference proteome</keyword>
<organism evidence="7 8">
    <name type="scientific">Arachis hypogaea</name>
    <name type="common">Peanut</name>
    <dbReference type="NCBI Taxonomy" id="3818"/>
    <lineage>
        <taxon>Eukaryota</taxon>
        <taxon>Viridiplantae</taxon>
        <taxon>Streptophyta</taxon>
        <taxon>Embryophyta</taxon>
        <taxon>Tracheophyta</taxon>
        <taxon>Spermatophyta</taxon>
        <taxon>Magnoliopsida</taxon>
        <taxon>eudicotyledons</taxon>
        <taxon>Gunneridae</taxon>
        <taxon>Pentapetalae</taxon>
        <taxon>rosids</taxon>
        <taxon>fabids</taxon>
        <taxon>Fabales</taxon>
        <taxon>Fabaceae</taxon>
        <taxon>Papilionoideae</taxon>
        <taxon>50 kb inversion clade</taxon>
        <taxon>dalbergioids sensu lato</taxon>
        <taxon>Dalbergieae</taxon>
        <taxon>Pterocarpus clade</taxon>
        <taxon>Arachis</taxon>
    </lineage>
</organism>
<dbReference type="PROSITE" id="PS50102">
    <property type="entry name" value="RRM"/>
    <property type="match status" value="1"/>
</dbReference>
<feature type="compositionally biased region" description="Polar residues" evidence="5">
    <location>
        <begin position="1"/>
        <end position="20"/>
    </location>
</feature>
<dbReference type="SUPFAM" id="SSF54928">
    <property type="entry name" value="RNA-binding domain, RBD"/>
    <property type="match status" value="1"/>
</dbReference>